<comment type="catalytic activity">
    <reaction evidence="13">
        <text>2,5-diamino-6-hydroxy-4-(5-phosphoribosylamino)-pyrimidine + H2O + H(+) = 5-amino-6-(5-phospho-D-ribosylamino)uracil + NH4(+)</text>
        <dbReference type="Rhea" id="RHEA:21868"/>
        <dbReference type="ChEBI" id="CHEBI:15377"/>
        <dbReference type="ChEBI" id="CHEBI:15378"/>
        <dbReference type="ChEBI" id="CHEBI:28938"/>
        <dbReference type="ChEBI" id="CHEBI:58453"/>
        <dbReference type="ChEBI" id="CHEBI:58614"/>
        <dbReference type="EC" id="3.5.4.26"/>
    </reaction>
</comment>
<evidence type="ECO:0000256" key="13">
    <source>
        <dbReference type="PIRNR" id="PIRNR006769"/>
    </source>
</evidence>
<evidence type="ECO:0000256" key="2">
    <source>
        <dbReference type="ARBA" id="ARBA00004882"/>
    </source>
</evidence>
<keyword evidence="8 13" id="KW-0378">Hydrolase</keyword>
<dbReference type="InterPro" id="IPR002734">
    <property type="entry name" value="RibDG_C"/>
</dbReference>
<dbReference type="PROSITE" id="PS51747">
    <property type="entry name" value="CYT_DCMP_DEAMINASES_2"/>
    <property type="match status" value="1"/>
</dbReference>
<comment type="pathway">
    <text evidence="2 13">Cofactor biosynthesis; riboflavin biosynthesis; 5-amino-6-(D-ribitylamino)uracil from GTP: step 2/4.</text>
</comment>
<dbReference type="Gene3D" id="3.40.140.10">
    <property type="entry name" value="Cytidine Deaminase, domain 2"/>
    <property type="match status" value="1"/>
</dbReference>
<evidence type="ECO:0000313" key="18">
    <source>
        <dbReference type="EMBL" id="BBD77548.1"/>
    </source>
</evidence>
<dbReference type="EC" id="1.1.1.193" evidence="13"/>
<dbReference type="GO" id="GO:0008835">
    <property type="term" value="F:diaminohydroxyphosphoribosylaminopyrimidine deaminase activity"/>
    <property type="evidence" value="ECO:0007669"/>
    <property type="project" value="UniProtKB-EC"/>
</dbReference>
<dbReference type="GO" id="GO:0008703">
    <property type="term" value="F:5-amino-6-(5-phosphoribosylamino)uracil reductase activity"/>
    <property type="evidence" value="ECO:0007669"/>
    <property type="project" value="UniProtKB-EC"/>
</dbReference>
<evidence type="ECO:0000256" key="10">
    <source>
        <dbReference type="ARBA" id="ARBA00022857"/>
    </source>
</evidence>
<dbReference type="KEGG" id="htl:HPTL_1284"/>
<dbReference type="InterPro" id="IPR016193">
    <property type="entry name" value="Cytidine_deaminase-like"/>
</dbReference>
<feature type="domain" description="CMP/dCMP-type deaminase" evidence="17">
    <location>
        <begin position="1"/>
        <end position="118"/>
    </location>
</feature>
<feature type="binding site" evidence="16">
    <location>
        <position position="45"/>
    </location>
    <ligand>
        <name>Zn(2+)</name>
        <dbReference type="ChEBI" id="CHEBI:29105"/>
        <note>catalytic</note>
    </ligand>
</feature>
<name>A0A2Z6DYY3_HYDTE</name>
<evidence type="ECO:0000259" key="17">
    <source>
        <dbReference type="PROSITE" id="PS51747"/>
    </source>
</evidence>
<organism evidence="18 19">
    <name type="scientific">Hydrogenophilus thermoluteolus</name>
    <name type="common">Pseudomonas hydrogenothermophila</name>
    <dbReference type="NCBI Taxonomy" id="297"/>
    <lineage>
        <taxon>Bacteria</taxon>
        <taxon>Pseudomonadati</taxon>
        <taxon>Pseudomonadota</taxon>
        <taxon>Hydrogenophilia</taxon>
        <taxon>Hydrogenophilales</taxon>
        <taxon>Hydrogenophilaceae</taxon>
        <taxon>Hydrogenophilus</taxon>
    </lineage>
</organism>
<evidence type="ECO:0000256" key="3">
    <source>
        <dbReference type="ARBA" id="ARBA00004910"/>
    </source>
</evidence>
<dbReference type="GO" id="GO:0008270">
    <property type="term" value="F:zinc ion binding"/>
    <property type="evidence" value="ECO:0007669"/>
    <property type="project" value="InterPro"/>
</dbReference>
<keyword evidence="11 13" id="KW-0560">Oxidoreductase</keyword>
<keyword evidence="12" id="KW-0511">Multifunctional enzyme</keyword>
<feature type="binding site" evidence="15">
    <location>
        <position position="195"/>
    </location>
    <ligand>
        <name>NADP(+)</name>
        <dbReference type="ChEBI" id="CHEBI:58349"/>
    </ligand>
</feature>
<dbReference type="InterPro" id="IPR011549">
    <property type="entry name" value="RibD_C"/>
</dbReference>
<reference evidence="18 19" key="1">
    <citation type="submission" date="2018-04" db="EMBL/GenBank/DDBJ databases">
        <title>Complete genome sequence of Hydrogenophilus thermoluteolus TH-1.</title>
        <authorList>
            <person name="Arai H."/>
        </authorList>
    </citation>
    <scope>NUCLEOTIDE SEQUENCE [LARGE SCALE GENOMIC DNA]</scope>
    <source>
        <strain evidence="18 19">TH-1</strain>
    </source>
</reference>
<dbReference type="InterPro" id="IPR016192">
    <property type="entry name" value="APOBEC/CMP_deaminase_Zn-bd"/>
</dbReference>
<dbReference type="InterPro" id="IPR002125">
    <property type="entry name" value="CMP_dCMP_dom"/>
</dbReference>
<feature type="binding site" evidence="15">
    <location>
        <begin position="291"/>
        <end position="297"/>
    </location>
    <ligand>
        <name>NADP(+)</name>
        <dbReference type="ChEBI" id="CHEBI:58349"/>
    </ligand>
</feature>
<dbReference type="NCBIfam" id="TIGR00227">
    <property type="entry name" value="ribD_Cterm"/>
    <property type="match status" value="1"/>
</dbReference>
<dbReference type="FunFam" id="3.40.140.10:FF:000025">
    <property type="entry name" value="Riboflavin biosynthesis protein RibD"/>
    <property type="match status" value="1"/>
</dbReference>
<evidence type="ECO:0000256" key="8">
    <source>
        <dbReference type="ARBA" id="ARBA00022801"/>
    </source>
</evidence>
<evidence type="ECO:0000256" key="14">
    <source>
        <dbReference type="PIRSR" id="PIRSR006769-1"/>
    </source>
</evidence>
<dbReference type="CDD" id="cd01284">
    <property type="entry name" value="Riboflavin_deaminase-reductase"/>
    <property type="match status" value="1"/>
</dbReference>
<dbReference type="Proteomes" id="UP000262004">
    <property type="component" value="Chromosome"/>
</dbReference>
<evidence type="ECO:0000256" key="12">
    <source>
        <dbReference type="ARBA" id="ARBA00023268"/>
    </source>
</evidence>
<dbReference type="SUPFAM" id="SSF53927">
    <property type="entry name" value="Cytidine deaminase-like"/>
    <property type="match status" value="1"/>
</dbReference>
<proteinExistence type="inferred from homology"/>
<dbReference type="PANTHER" id="PTHR38011">
    <property type="entry name" value="DIHYDROFOLATE REDUCTASE FAMILY PROTEIN (AFU_ORTHOLOGUE AFUA_8G06820)"/>
    <property type="match status" value="1"/>
</dbReference>
<dbReference type="AlphaFoldDB" id="A0A2Z6DYY3"/>
<feature type="binding site" evidence="16">
    <location>
        <position position="79"/>
    </location>
    <ligand>
        <name>Zn(2+)</name>
        <dbReference type="ChEBI" id="CHEBI:29105"/>
        <note>catalytic</note>
    </ligand>
</feature>
<evidence type="ECO:0000256" key="5">
    <source>
        <dbReference type="ARBA" id="ARBA00007417"/>
    </source>
</evidence>
<keyword evidence="19" id="KW-1185">Reference proteome</keyword>
<evidence type="ECO:0000256" key="9">
    <source>
        <dbReference type="ARBA" id="ARBA00022833"/>
    </source>
</evidence>
<dbReference type="GO" id="GO:0050661">
    <property type="term" value="F:NADP binding"/>
    <property type="evidence" value="ECO:0007669"/>
    <property type="project" value="InterPro"/>
</dbReference>
<dbReference type="Pfam" id="PF01872">
    <property type="entry name" value="RibD_C"/>
    <property type="match status" value="1"/>
</dbReference>
<evidence type="ECO:0000256" key="4">
    <source>
        <dbReference type="ARBA" id="ARBA00005259"/>
    </source>
</evidence>
<protein>
    <recommendedName>
        <fullName evidence="13">Riboflavin biosynthesis protein RibD</fullName>
    </recommendedName>
    <domain>
        <recommendedName>
            <fullName evidence="13">Diaminohydroxyphosphoribosylaminopyrimidine deaminase</fullName>
            <shortName evidence="13">DRAP deaminase</shortName>
            <ecNumber evidence="13">3.5.4.26</ecNumber>
        </recommendedName>
        <alternativeName>
            <fullName evidence="13">Riboflavin-specific deaminase</fullName>
        </alternativeName>
    </domain>
    <domain>
        <recommendedName>
            <fullName evidence="13">5-amino-6-(5-phosphoribosylamino)uracil reductase</fullName>
            <ecNumber evidence="13">1.1.1.193</ecNumber>
        </recommendedName>
        <alternativeName>
            <fullName evidence="13">HTP reductase</fullName>
        </alternativeName>
    </domain>
</protein>
<keyword evidence="6 13" id="KW-0686">Riboflavin biosynthesis</keyword>
<dbReference type="EMBL" id="AP018558">
    <property type="protein sequence ID" value="BBD77548.1"/>
    <property type="molecule type" value="Genomic_DNA"/>
</dbReference>
<feature type="active site" description="Proton donor" evidence="14">
    <location>
        <position position="47"/>
    </location>
</feature>
<dbReference type="InterPro" id="IPR050765">
    <property type="entry name" value="Riboflavin_Biosynth_HTPR"/>
</dbReference>
<accession>A0A2Z6DYY3</accession>
<comment type="function">
    <text evidence="1 13">Converts 2,5-diamino-6-(ribosylamino)-4(3h)-pyrimidinone 5'-phosphate into 5-amino-6-(ribosylamino)-2,4(1h,3h)-pyrimidinedione 5'-phosphate.</text>
</comment>
<dbReference type="PANTHER" id="PTHR38011:SF7">
    <property type="entry name" value="2,5-DIAMINO-6-RIBOSYLAMINO-4(3H)-PYRIMIDINONE 5'-PHOSPHATE REDUCTASE"/>
    <property type="match status" value="1"/>
</dbReference>
<dbReference type="InterPro" id="IPR024072">
    <property type="entry name" value="DHFR-like_dom_sf"/>
</dbReference>
<evidence type="ECO:0000256" key="11">
    <source>
        <dbReference type="ARBA" id="ARBA00023002"/>
    </source>
</evidence>
<feature type="binding site" evidence="15">
    <location>
        <position position="165"/>
    </location>
    <ligand>
        <name>NADP(+)</name>
        <dbReference type="ChEBI" id="CHEBI:58349"/>
    </ligand>
</feature>
<feature type="binding site" evidence="15">
    <location>
        <position position="199"/>
    </location>
    <ligand>
        <name>NADP(+)</name>
        <dbReference type="ChEBI" id="CHEBI:58349"/>
    </ligand>
</feature>
<sequence>MRRALRLARRGMNTTTPNPRVGCVLVAPDGTLVGEGWHERAGGPHAEIGALHQAGNRARGATAVVTLEPCAHHGKTPPCADALIAAGVTRVVYGMRDPNPLVAGKGLAKLAAAGIEVVGPVLEAECRALNPGFIRRMTAHRPAFFLKTAATLDGRIALANGMSRWITGEAARRDVHRWRARCCAVLTGIGTVLADDPQLTVRHRPTRRRPIRIVLDSRLLIPESAQLLCDHEAPTWVITSDTADSEKIARLTQMGCTVHCLPTTANGRIDLHALARWLAEQSLNEVLVEAGATLASAFLKNSLVDRWLHYLAPKAFGGDAYPLFPAWELTAVAAAPKWRIDRVRRLGDDLSLELVEPGNDCDEPHRAAP</sequence>
<comment type="similarity">
    <text evidence="5 13">In the C-terminal section; belongs to the HTP reductase family.</text>
</comment>
<comment type="cofactor">
    <cofactor evidence="13 16">
        <name>Zn(2+)</name>
        <dbReference type="ChEBI" id="CHEBI:29105"/>
    </cofactor>
    <text evidence="13 16">Binds 1 zinc ion.</text>
</comment>
<dbReference type="UniPathway" id="UPA00275">
    <property type="reaction ID" value="UER00401"/>
</dbReference>
<comment type="catalytic activity">
    <reaction evidence="13">
        <text>5-amino-6-(5-phospho-D-ribitylamino)uracil + NADP(+) = 5-amino-6-(5-phospho-D-ribosylamino)uracil + NADPH + H(+)</text>
        <dbReference type="Rhea" id="RHEA:17845"/>
        <dbReference type="ChEBI" id="CHEBI:15378"/>
        <dbReference type="ChEBI" id="CHEBI:57783"/>
        <dbReference type="ChEBI" id="CHEBI:58349"/>
        <dbReference type="ChEBI" id="CHEBI:58421"/>
        <dbReference type="ChEBI" id="CHEBI:58453"/>
        <dbReference type="EC" id="1.1.1.193"/>
    </reaction>
</comment>
<dbReference type="InterPro" id="IPR004794">
    <property type="entry name" value="Eubact_RibD"/>
</dbReference>
<keyword evidence="7 13" id="KW-0479">Metal-binding</keyword>
<feature type="binding site" evidence="15">
    <location>
        <position position="179"/>
    </location>
    <ligand>
        <name>substrate</name>
    </ligand>
</feature>
<dbReference type="EC" id="3.5.4.26" evidence="13"/>
<evidence type="ECO:0000256" key="1">
    <source>
        <dbReference type="ARBA" id="ARBA00002151"/>
    </source>
</evidence>
<dbReference type="OrthoDB" id="5288602at2"/>
<comment type="similarity">
    <text evidence="4 13">In the N-terminal section; belongs to the cytidine and deoxycytidylate deaminase family.</text>
</comment>
<feature type="binding site" evidence="15">
    <location>
        <position position="163"/>
    </location>
    <ligand>
        <name>substrate</name>
    </ligand>
</feature>
<dbReference type="PIRSF" id="PIRSF006769">
    <property type="entry name" value="RibD"/>
    <property type="match status" value="1"/>
</dbReference>
<dbReference type="Gene3D" id="3.40.430.10">
    <property type="entry name" value="Dihydrofolate Reductase, subunit A"/>
    <property type="match status" value="1"/>
</dbReference>
<comment type="pathway">
    <text evidence="3 13">Cofactor biosynthesis; riboflavin biosynthesis; 5-amino-6-(D-ribitylamino)uracil from GTP: step 3/4.</text>
</comment>
<feature type="binding site" evidence="15">
    <location>
        <position position="217"/>
    </location>
    <ligand>
        <name>NADP(+)</name>
        <dbReference type="ChEBI" id="CHEBI:58349"/>
    </ligand>
</feature>
<keyword evidence="10 13" id="KW-0521">NADP</keyword>
<dbReference type="PROSITE" id="PS00903">
    <property type="entry name" value="CYT_DCMP_DEAMINASES_1"/>
    <property type="match status" value="1"/>
</dbReference>
<dbReference type="Pfam" id="PF00383">
    <property type="entry name" value="dCMP_cyt_deam_1"/>
    <property type="match status" value="1"/>
</dbReference>
<evidence type="ECO:0000256" key="7">
    <source>
        <dbReference type="ARBA" id="ARBA00022723"/>
    </source>
</evidence>
<evidence type="ECO:0000256" key="16">
    <source>
        <dbReference type="PIRSR" id="PIRSR006769-3"/>
    </source>
</evidence>
<dbReference type="NCBIfam" id="TIGR00326">
    <property type="entry name" value="eubact_ribD"/>
    <property type="match status" value="1"/>
</dbReference>
<evidence type="ECO:0000313" key="19">
    <source>
        <dbReference type="Proteomes" id="UP000262004"/>
    </source>
</evidence>
<gene>
    <name evidence="18" type="primary">ribD</name>
    <name evidence="18" type="ORF">HPTL_1284</name>
</gene>
<feature type="binding site" evidence="15">
    <location>
        <position position="289"/>
    </location>
    <ligand>
        <name>substrate</name>
    </ligand>
</feature>
<keyword evidence="9 13" id="KW-0862">Zinc</keyword>
<feature type="binding site" evidence="15">
    <location>
        <position position="191"/>
    </location>
    <ligand>
        <name>NADP(+)</name>
        <dbReference type="ChEBI" id="CHEBI:58349"/>
    </ligand>
</feature>
<feature type="binding site" evidence="15">
    <location>
        <position position="202"/>
    </location>
    <ligand>
        <name>substrate</name>
    </ligand>
</feature>
<evidence type="ECO:0000256" key="6">
    <source>
        <dbReference type="ARBA" id="ARBA00022619"/>
    </source>
</evidence>
<dbReference type="GO" id="GO:0009231">
    <property type="term" value="P:riboflavin biosynthetic process"/>
    <property type="evidence" value="ECO:0007669"/>
    <property type="project" value="UniProtKB-UniPathway"/>
</dbReference>
<feature type="binding site" evidence="15">
    <location>
        <position position="149"/>
    </location>
    <ligand>
        <name>NADP(+)</name>
        <dbReference type="ChEBI" id="CHEBI:58349"/>
    </ligand>
</feature>
<evidence type="ECO:0000256" key="15">
    <source>
        <dbReference type="PIRSR" id="PIRSR006769-2"/>
    </source>
</evidence>
<dbReference type="SUPFAM" id="SSF53597">
    <property type="entry name" value="Dihydrofolate reductase-like"/>
    <property type="match status" value="1"/>
</dbReference>
<feature type="binding site" evidence="16">
    <location>
        <position position="70"/>
    </location>
    <ligand>
        <name>Zn(2+)</name>
        <dbReference type="ChEBI" id="CHEBI:29105"/>
        <note>catalytic</note>
    </ligand>
</feature>